<evidence type="ECO:0000313" key="1">
    <source>
        <dbReference type="EMBL" id="SMQ76766.1"/>
    </source>
</evidence>
<sequence>MSDPFHTPVSRRQTIATLGAGVAGLALTAPARAFAPATSGDGAAGADALLTSIADNLLAHSPEGATSLGIDTGARAAMRAQLGDRSAAGQQALAATLKADLARVRAFDTAGLDHATRTSLAVVDSAYDVALAGFAQPYGDVAVGGWRNTPYVVIQNVGAYLDVPKFLDSDHPVKTSADAEAYLARLAAYPAALDGETERLKAAAAQGLIAPAFLIDKAVKQMEASLADARDGGGLVESLASRTREQNIAGNWGPRAEAITRETVVPALERQLAELKAQRPKATMDAGMWARPHGDEFYAWALRASTTTRMTPDEVHKMGLEQLEELHGRMDPILQKLGYTQGSVGDRMNALAKDPRFKFPDNDQGRAEIVAYIQSWLNKIRAELPRAFRTMMKGNVEVKRLPLAEEPGAPAAYGGAGSIDGSIPGRFWINLRTTDLHSKYSLPDLAMHEAIPGHAWQGEYANKMPLIRSMLAFNAYSEGWALYAEQLADELGLYDDFEVGRLGYLQSIAFRACRLVVDTGIHAKRWTREEGVRFFVERNGSNPLEVASEVDRYCSWVGQACGYKVGHSEIVRQRGRAQTALGAKYDLRDFDDTVVLGGNVPLDVLAKNVDEYIAETKG</sequence>
<name>A0A1Y6FR97_9SPHN</name>
<dbReference type="RefSeq" id="WP_086457169.1">
    <property type="nucleotide sequence ID" value="NZ_FXWL01000002.1"/>
</dbReference>
<evidence type="ECO:0000313" key="2">
    <source>
        <dbReference type="Proteomes" id="UP000194469"/>
    </source>
</evidence>
<dbReference type="GeneID" id="303001839"/>
<dbReference type="PROSITE" id="PS51318">
    <property type="entry name" value="TAT"/>
    <property type="match status" value="1"/>
</dbReference>
<dbReference type="EMBL" id="FXWL01000002">
    <property type="protein sequence ID" value="SMQ76766.1"/>
    <property type="molecule type" value="Genomic_DNA"/>
</dbReference>
<dbReference type="Pfam" id="PF05960">
    <property type="entry name" value="DUF885"/>
    <property type="match status" value="1"/>
</dbReference>
<accession>A0A1Y6FR97</accession>
<gene>
    <name evidence="1" type="ORF">SAMN06295984_2194</name>
</gene>
<dbReference type="PANTHER" id="PTHR33361:SF2">
    <property type="entry name" value="DUF885 DOMAIN-CONTAINING PROTEIN"/>
    <property type="match status" value="1"/>
</dbReference>
<dbReference type="AlphaFoldDB" id="A0A1Y6FR97"/>
<dbReference type="Proteomes" id="UP000194469">
    <property type="component" value="Unassembled WGS sequence"/>
</dbReference>
<organism evidence="1 2">
    <name type="scientific">Sphingopyxis terrae subsp. ummariensis</name>
    <dbReference type="NCBI Taxonomy" id="429001"/>
    <lineage>
        <taxon>Bacteria</taxon>
        <taxon>Pseudomonadati</taxon>
        <taxon>Pseudomonadota</taxon>
        <taxon>Alphaproteobacteria</taxon>
        <taxon>Sphingomonadales</taxon>
        <taxon>Sphingomonadaceae</taxon>
        <taxon>Sphingopyxis</taxon>
    </lineage>
</organism>
<dbReference type="PANTHER" id="PTHR33361">
    <property type="entry name" value="GLR0591 PROTEIN"/>
    <property type="match status" value="1"/>
</dbReference>
<keyword evidence="2" id="KW-1185">Reference proteome</keyword>
<dbReference type="InterPro" id="IPR006311">
    <property type="entry name" value="TAT_signal"/>
</dbReference>
<reference evidence="2" key="1">
    <citation type="submission" date="2017-04" db="EMBL/GenBank/DDBJ databases">
        <authorList>
            <person name="Varghese N."/>
            <person name="Submissions S."/>
        </authorList>
    </citation>
    <scope>NUCLEOTIDE SEQUENCE [LARGE SCALE GENOMIC DNA]</scope>
    <source>
        <strain evidence="2">UI2</strain>
    </source>
</reference>
<dbReference type="InterPro" id="IPR010281">
    <property type="entry name" value="DUF885"/>
</dbReference>
<proteinExistence type="predicted"/>
<protein>
    <submittedName>
        <fullName evidence="1">Uncharacterized conserved protein, DUF885 familyt</fullName>
    </submittedName>
</protein>